<dbReference type="PRINTS" id="PR00081">
    <property type="entry name" value="GDHRDH"/>
</dbReference>
<feature type="compositionally biased region" description="Basic and acidic residues" evidence="4">
    <location>
        <begin position="36"/>
        <end position="62"/>
    </location>
</feature>
<name>A0A8H7E8C7_9EURO</name>
<dbReference type="Gene3D" id="3.40.50.720">
    <property type="entry name" value="NAD(P)-binding Rossmann-like Domain"/>
    <property type="match status" value="1"/>
</dbReference>
<comment type="similarity">
    <text evidence="1 3">Belongs to the short-chain dehydrogenases/reductases (SDR) family.</text>
</comment>
<keyword evidence="6" id="KW-1185">Reference proteome</keyword>
<dbReference type="CDD" id="cd05233">
    <property type="entry name" value="SDR_c"/>
    <property type="match status" value="1"/>
</dbReference>
<evidence type="ECO:0000256" key="1">
    <source>
        <dbReference type="ARBA" id="ARBA00006484"/>
    </source>
</evidence>
<keyword evidence="2" id="KW-0560">Oxidoreductase</keyword>
<feature type="region of interest" description="Disordered" evidence="4">
    <location>
        <begin position="32"/>
        <end position="137"/>
    </location>
</feature>
<dbReference type="PRINTS" id="PR00080">
    <property type="entry name" value="SDRFAMILY"/>
</dbReference>
<proteinExistence type="inferred from homology"/>
<accession>A0A8H7E8C7</accession>
<protein>
    <recommendedName>
        <fullName evidence="7">3-oxoacyl-acyl carrier protein reductase</fullName>
    </recommendedName>
</protein>
<feature type="compositionally biased region" description="Acidic residues" evidence="4">
    <location>
        <begin position="319"/>
        <end position="331"/>
    </location>
</feature>
<comment type="caution">
    <text evidence="5">The sequence shown here is derived from an EMBL/GenBank/DDBJ whole genome shotgun (WGS) entry which is preliminary data.</text>
</comment>
<dbReference type="Proteomes" id="UP000606974">
    <property type="component" value="Unassembled WGS sequence"/>
</dbReference>
<evidence type="ECO:0008006" key="7">
    <source>
        <dbReference type="Google" id="ProtNLM"/>
    </source>
</evidence>
<feature type="compositionally biased region" description="Basic and acidic residues" evidence="4">
    <location>
        <begin position="308"/>
        <end position="317"/>
    </location>
</feature>
<dbReference type="GO" id="GO:0048038">
    <property type="term" value="F:quinone binding"/>
    <property type="evidence" value="ECO:0007669"/>
    <property type="project" value="TreeGrafter"/>
</dbReference>
<dbReference type="EMBL" id="JAACFV010000014">
    <property type="protein sequence ID" value="KAF7512200.1"/>
    <property type="molecule type" value="Genomic_DNA"/>
</dbReference>
<dbReference type="SUPFAM" id="SSF51735">
    <property type="entry name" value="NAD(P)-binding Rossmann-fold domains"/>
    <property type="match status" value="1"/>
</dbReference>
<evidence type="ECO:0000256" key="2">
    <source>
        <dbReference type="ARBA" id="ARBA00023002"/>
    </source>
</evidence>
<dbReference type="Pfam" id="PF00106">
    <property type="entry name" value="adh_short"/>
    <property type="match status" value="1"/>
</dbReference>
<dbReference type="Pfam" id="PF13561">
    <property type="entry name" value="adh_short_C2"/>
    <property type="match status" value="1"/>
</dbReference>
<dbReference type="OrthoDB" id="47007at2759"/>
<evidence type="ECO:0000256" key="3">
    <source>
        <dbReference type="RuleBase" id="RU000363"/>
    </source>
</evidence>
<dbReference type="InterPro" id="IPR002347">
    <property type="entry name" value="SDR_fam"/>
</dbReference>
<dbReference type="GO" id="GO:0006633">
    <property type="term" value="P:fatty acid biosynthetic process"/>
    <property type="evidence" value="ECO:0007669"/>
    <property type="project" value="TreeGrafter"/>
</dbReference>
<evidence type="ECO:0000313" key="6">
    <source>
        <dbReference type="Proteomes" id="UP000606974"/>
    </source>
</evidence>
<dbReference type="GO" id="GO:0016616">
    <property type="term" value="F:oxidoreductase activity, acting on the CH-OH group of donors, NAD or NADP as acceptor"/>
    <property type="evidence" value="ECO:0007669"/>
    <property type="project" value="TreeGrafter"/>
</dbReference>
<dbReference type="AlphaFoldDB" id="A0A8H7E8C7"/>
<evidence type="ECO:0000256" key="4">
    <source>
        <dbReference type="SAM" id="MobiDB-lite"/>
    </source>
</evidence>
<dbReference type="PANTHER" id="PTHR42760">
    <property type="entry name" value="SHORT-CHAIN DEHYDROGENASES/REDUCTASES FAMILY MEMBER"/>
    <property type="match status" value="1"/>
</dbReference>
<organism evidence="5 6">
    <name type="scientific">Endocarpon pusillum</name>
    <dbReference type="NCBI Taxonomy" id="364733"/>
    <lineage>
        <taxon>Eukaryota</taxon>
        <taxon>Fungi</taxon>
        <taxon>Dikarya</taxon>
        <taxon>Ascomycota</taxon>
        <taxon>Pezizomycotina</taxon>
        <taxon>Eurotiomycetes</taxon>
        <taxon>Chaetothyriomycetidae</taxon>
        <taxon>Verrucariales</taxon>
        <taxon>Verrucariaceae</taxon>
        <taxon>Endocarpon</taxon>
    </lineage>
</organism>
<sequence length="463" mass="49559">MARTLRAVARSASSELKLSQIASSRVRRVFGNNVKPEARLGQKPSEGIDAHRSEADSEDIKLFSKKTRGVTKERQQPGLESGVSPGADENHLQPDLSPSHLQETSAQEIPPLLEEVESPSQSGSHLPNKPLSAGAIGLDSPVPSPFFSSPFTVSDEGVKKAAIRPTVSKNSRLAGRKCLITGATSGIGYAIAKRFLAEGVASVTTVSRSQENIDAAYEKMKRQTNRKRLPFKLLLGDIADPHFRLENMKSELADMDILVNAAGISQRLPIGFTNAETAQQIIDTNLNATIDLCRFFSRVAFGRTRKSVRETQRKSTDTSESDLVDSGDEDAVNQNSEIDIPSRLIGHVSPCIINISSLLGVRGGAGATAYAASKAGVLGLTSALVCESASFAIDMRVNAIVPGYIHTPMTQSFVPAKRVRLCKQIPAGRFGTAEEVADAAFFLATNEYANNCVLNLDGGLSAV</sequence>
<evidence type="ECO:0000313" key="5">
    <source>
        <dbReference type="EMBL" id="KAF7512200.1"/>
    </source>
</evidence>
<feature type="region of interest" description="Disordered" evidence="4">
    <location>
        <begin position="308"/>
        <end position="332"/>
    </location>
</feature>
<reference evidence="5" key="1">
    <citation type="submission" date="2020-02" db="EMBL/GenBank/DDBJ databases">
        <authorList>
            <person name="Palmer J.M."/>
        </authorList>
    </citation>
    <scope>NUCLEOTIDE SEQUENCE</scope>
    <source>
        <strain evidence="5">EPUS1.4</strain>
        <tissue evidence="5">Thallus</tissue>
    </source>
</reference>
<dbReference type="PANTHER" id="PTHR42760:SF133">
    <property type="entry name" value="3-OXOACYL-[ACYL-CARRIER-PROTEIN] REDUCTASE"/>
    <property type="match status" value="1"/>
</dbReference>
<gene>
    <name evidence="5" type="ORF">GJ744_002362</name>
</gene>
<dbReference type="InterPro" id="IPR036291">
    <property type="entry name" value="NAD(P)-bd_dom_sf"/>
</dbReference>